<protein>
    <submittedName>
        <fullName evidence="2">Uncharacterized protein</fullName>
    </submittedName>
</protein>
<name>Q1GS87_SPHAL</name>
<dbReference type="EMBL" id="CP000356">
    <property type="protein sequence ID" value="ABF53485.1"/>
    <property type="molecule type" value="Genomic_DNA"/>
</dbReference>
<evidence type="ECO:0000256" key="1">
    <source>
        <dbReference type="SAM" id="MobiDB-lite"/>
    </source>
</evidence>
<feature type="region of interest" description="Disordered" evidence="1">
    <location>
        <begin position="35"/>
        <end position="61"/>
    </location>
</feature>
<organism evidence="2 3">
    <name type="scientific">Sphingopyxis alaskensis (strain DSM 13593 / LMG 18877 / RB2256)</name>
    <name type="common">Sphingomonas alaskensis</name>
    <dbReference type="NCBI Taxonomy" id="317655"/>
    <lineage>
        <taxon>Bacteria</taxon>
        <taxon>Pseudomonadati</taxon>
        <taxon>Pseudomonadota</taxon>
        <taxon>Alphaproteobacteria</taxon>
        <taxon>Sphingomonadales</taxon>
        <taxon>Sphingomonadaceae</taxon>
        <taxon>Sphingopyxis</taxon>
    </lineage>
</organism>
<reference evidence="2 3" key="1">
    <citation type="journal article" date="2009" name="Proc. Natl. Acad. Sci. U.S.A.">
        <title>The genomic basis of trophic strategy in marine bacteria.</title>
        <authorList>
            <person name="Lauro F.M."/>
            <person name="McDougald D."/>
            <person name="Thomas T."/>
            <person name="Williams T.J."/>
            <person name="Egan S."/>
            <person name="Rice S."/>
            <person name="DeMaere M.Z."/>
            <person name="Ting L."/>
            <person name="Ertan H."/>
            <person name="Johnson J."/>
            <person name="Ferriera S."/>
            <person name="Lapidus A."/>
            <person name="Anderson I."/>
            <person name="Kyrpides N."/>
            <person name="Munk A.C."/>
            <person name="Detter C."/>
            <person name="Han C.S."/>
            <person name="Brown M.V."/>
            <person name="Robb F.T."/>
            <person name="Kjelleberg S."/>
            <person name="Cavicchioli R."/>
        </authorList>
    </citation>
    <scope>NUCLEOTIDE SEQUENCE [LARGE SCALE GENOMIC DNA]</scope>
    <source>
        <strain evidence="3">DSM 13593 / LMG 18877 / RB2256</strain>
    </source>
</reference>
<dbReference type="KEGG" id="sal:Sala_1772"/>
<accession>Q1GS87</accession>
<dbReference type="Proteomes" id="UP000006578">
    <property type="component" value="Chromosome"/>
</dbReference>
<keyword evidence="3" id="KW-1185">Reference proteome</keyword>
<sequence>MPPRYPGACCGRKTGLIRHDCALPWIADQVSRMTGYGSDRKPISAGESTPGVHAKEKGPGDAGALVLKSFQIRPGRQHCQCHRRPGSAKTNP</sequence>
<dbReference type="AlphaFoldDB" id="Q1GS87"/>
<dbReference type="HOGENOM" id="CLU_2411644_0_0_5"/>
<gene>
    <name evidence="2" type="ordered locus">Sala_1772</name>
</gene>
<evidence type="ECO:0000313" key="3">
    <source>
        <dbReference type="Proteomes" id="UP000006578"/>
    </source>
</evidence>
<evidence type="ECO:0000313" key="2">
    <source>
        <dbReference type="EMBL" id="ABF53485.1"/>
    </source>
</evidence>
<proteinExistence type="predicted"/>